<accession>A0A3L6ZLM4</accession>
<gene>
    <name evidence="1" type="ORF">D9V30_09230</name>
</gene>
<dbReference type="Proteomes" id="UP000275395">
    <property type="component" value="Unassembled WGS sequence"/>
</dbReference>
<proteinExistence type="predicted"/>
<organism evidence="1 2">
    <name type="scientific">Mycetocola reblochoni</name>
    <dbReference type="NCBI Taxonomy" id="331618"/>
    <lineage>
        <taxon>Bacteria</taxon>
        <taxon>Bacillati</taxon>
        <taxon>Actinomycetota</taxon>
        <taxon>Actinomycetes</taxon>
        <taxon>Micrococcales</taxon>
        <taxon>Microbacteriaceae</taxon>
        <taxon>Mycetocola</taxon>
    </lineage>
</organism>
<evidence type="ECO:0000313" key="1">
    <source>
        <dbReference type="EMBL" id="RLP68733.1"/>
    </source>
</evidence>
<sequence length="67" mass="7509">MRIPDTHIRETLERAHVKQFADLDPSSEYLFDFIVEGGFGETENGTPWVTIESANHLALLRKPAPGS</sequence>
<dbReference type="AlphaFoldDB" id="A0A3L6ZLM4"/>
<protein>
    <submittedName>
        <fullName evidence="1">Uncharacterized protein</fullName>
    </submittedName>
</protein>
<reference evidence="1 2" key="1">
    <citation type="submission" date="2018-10" db="EMBL/GenBank/DDBJ databases">
        <authorList>
            <person name="Li J."/>
        </authorList>
    </citation>
    <scope>NUCLEOTIDE SEQUENCE [LARGE SCALE GENOMIC DNA]</scope>
    <source>
        <strain evidence="1 2">JCM 30549</strain>
    </source>
</reference>
<comment type="caution">
    <text evidence="1">The sequence shown here is derived from an EMBL/GenBank/DDBJ whole genome shotgun (WGS) entry which is preliminary data.</text>
</comment>
<evidence type="ECO:0000313" key="2">
    <source>
        <dbReference type="Proteomes" id="UP000275395"/>
    </source>
</evidence>
<dbReference type="EMBL" id="RCUW01000007">
    <property type="protein sequence ID" value="RLP68733.1"/>
    <property type="molecule type" value="Genomic_DNA"/>
</dbReference>
<name>A0A3L6ZLM4_9MICO</name>